<evidence type="ECO:0008006" key="3">
    <source>
        <dbReference type="Google" id="ProtNLM"/>
    </source>
</evidence>
<sequence length="121" mass="14632">MIAHLIAHLFFAFAMGLFAYRIKKMDLLKRPHWRYLFYAGILLVIWNFWAFAGHLVALQIPKEAFLAPEKHEHFCRQSFSIKNYWELFYYLLKNDNLFTLPAFYFIYRALSRMESLLRGET</sequence>
<keyword evidence="1" id="KW-0472">Membrane</keyword>
<gene>
    <name evidence="2" type="ORF">ENJ96_05420</name>
</gene>
<feature type="transmembrane region" description="Helical" evidence="1">
    <location>
        <begin position="35"/>
        <end position="60"/>
    </location>
</feature>
<dbReference type="EMBL" id="DROK01000154">
    <property type="protein sequence ID" value="HHI97275.1"/>
    <property type="molecule type" value="Genomic_DNA"/>
</dbReference>
<proteinExistence type="predicted"/>
<comment type="caution">
    <text evidence="2">The sequence shown here is derived from an EMBL/GenBank/DDBJ whole genome shotgun (WGS) entry which is preliminary data.</text>
</comment>
<keyword evidence="1" id="KW-1133">Transmembrane helix</keyword>
<accession>A0A7V5U2L3</accession>
<keyword evidence="1" id="KW-0812">Transmembrane</keyword>
<reference evidence="2" key="1">
    <citation type="journal article" date="2020" name="mSystems">
        <title>Genome- and Community-Level Interaction Insights into Carbon Utilization and Element Cycling Functions of Hydrothermarchaeota in Hydrothermal Sediment.</title>
        <authorList>
            <person name="Zhou Z."/>
            <person name="Liu Y."/>
            <person name="Xu W."/>
            <person name="Pan J."/>
            <person name="Luo Z.H."/>
            <person name="Li M."/>
        </authorList>
    </citation>
    <scope>NUCLEOTIDE SEQUENCE [LARGE SCALE GENOMIC DNA]</scope>
    <source>
        <strain evidence="2">HyVt-533</strain>
    </source>
</reference>
<dbReference type="AlphaFoldDB" id="A0A7V5U2L3"/>
<evidence type="ECO:0000256" key="1">
    <source>
        <dbReference type="SAM" id="Phobius"/>
    </source>
</evidence>
<evidence type="ECO:0000313" key="2">
    <source>
        <dbReference type="EMBL" id="HHI97275.1"/>
    </source>
</evidence>
<name>A0A7V5U2L3_9BACT</name>
<organism evidence="2">
    <name type="scientific">Thermodesulfatator atlanticus</name>
    <dbReference type="NCBI Taxonomy" id="501497"/>
    <lineage>
        <taxon>Bacteria</taxon>
        <taxon>Pseudomonadati</taxon>
        <taxon>Thermodesulfobacteriota</taxon>
        <taxon>Thermodesulfobacteria</taxon>
        <taxon>Thermodesulfobacteriales</taxon>
        <taxon>Thermodesulfatatoraceae</taxon>
        <taxon>Thermodesulfatator</taxon>
    </lineage>
</organism>
<protein>
    <recommendedName>
        <fullName evidence="3">Histidine kinase N-terminal 7TM region domain-containing protein</fullName>
    </recommendedName>
</protein>
<dbReference type="Proteomes" id="UP000886101">
    <property type="component" value="Unassembled WGS sequence"/>
</dbReference>
<feature type="transmembrane region" description="Helical" evidence="1">
    <location>
        <begin position="6"/>
        <end position="23"/>
    </location>
</feature>